<keyword evidence="5 10" id="KW-0547">Nucleotide-binding</keyword>
<comment type="subcellular location">
    <subcellularLocation>
        <location evidence="10">Cytoplasm</location>
    </subcellularLocation>
</comment>
<dbReference type="GO" id="GO:0002098">
    <property type="term" value="P:tRNA wobble uridine modification"/>
    <property type="evidence" value="ECO:0007669"/>
    <property type="project" value="TreeGrafter"/>
</dbReference>
<keyword evidence="9 10" id="KW-0342">GTP-binding</keyword>
<evidence type="ECO:0000256" key="8">
    <source>
        <dbReference type="ARBA" id="ARBA00022958"/>
    </source>
</evidence>
<keyword evidence="4 10" id="KW-0479">Metal-binding</keyword>
<dbReference type="SUPFAM" id="SSF116878">
    <property type="entry name" value="TrmE connector domain"/>
    <property type="match status" value="1"/>
</dbReference>
<dbReference type="Gene3D" id="1.20.120.430">
    <property type="entry name" value="tRNA modification GTPase MnmE domain 2"/>
    <property type="match status" value="1"/>
</dbReference>
<proteinExistence type="inferred from homology"/>
<dbReference type="InterPro" id="IPR027368">
    <property type="entry name" value="MnmE_dom2"/>
</dbReference>
<comment type="caution">
    <text evidence="10">Lacks conserved residue(s) required for the propagation of feature annotation.</text>
</comment>
<dbReference type="InterPro" id="IPR025867">
    <property type="entry name" value="MnmE_helical"/>
</dbReference>
<dbReference type="OrthoDB" id="9805918at2"/>
<keyword evidence="7 10" id="KW-0460">Magnesium</keyword>
<evidence type="ECO:0000256" key="4">
    <source>
        <dbReference type="ARBA" id="ARBA00022723"/>
    </source>
</evidence>
<evidence type="ECO:0000256" key="1">
    <source>
        <dbReference type="ARBA" id="ARBA00011043"/>
    </source>
</evidence>
<dbReference type="EMBL" id="AUZI01000033">
    <property type="protein sequence ID" value="KID48054.1"/>
    <property type="molecule type" value="Genomic_DNA"/>
</dbReference>
<evidence type="ECO:0000256" key="9">
    <source>
        <dbReference type="ARBA" id="ARBA00023134"/>
    </source>
</evidence>
<dbReference type="HAMAP" id="MF_00379">
    <property type="entry name" value="GTPase_MnmE"/>
    <property type="match status" value="1"/>
</dbReference>
<dbReference type="NCBIfam" id="TIGR00231">
    <property type="entry name" value="small_GTP"/>
    <property type="match status" value="1"/>
</dbReference>
<dbReference type="CDD" id="cd04164">
    <property type="entry name" value="trmE"/>
    <property type="match status" value="1"/>
</dbReference>
<dbReference type="Gene3D" id="3.30.1360.120">
    <property type="entry name" value="Probable tRNA modification gtpase trme, domain 1"/>
    <property type="match status" value="1"/>
</dbReference>
<keyword evidence="3 10" id="KW-0819">tRNA processing</keyword>
<feature type="binding site" evidence="10">
    <location>
        <begin position="249"/>
        <end position="255"/>
    </location>
    <ligand>
        <name>GTP</name>
        <dbReference type="ChEBI" id="CHEBI:37565"/>
    </ligand>
</feature>
<dbReference type="CDD" id="cd14858">
    <property type="entry name" value="TrmE_N"/>
    <property type="match status" value="1"/>
</dbReference>
<evidence type="ECO:0000256" key="7">
    <source>
        <dbReference type="ARBA" id="ARBA00022842"/>
    </source>
</evidence>
<evidence type="ECO:0000256" key="5">
    <source>
        <dbReference type="ARBA" id="ARBA00022741"/>
    </source>
</evidence>
<dbReference type="Pfam" id="PF10396">
    <property type="entry name" value="TrmE_N"/>
    <property type="match status" value="1"/>
</dbReference>
<accession>A0A017H4C7</accession>
<comment type="cofactor">
    <cofactor evidence="10">
        <name>K(+)</name>
        <dbReference type="ChEBI" id="CHEBI:29103"/>
    </cofactor>
    <text evidence="10">Binds 1 potassium ion per subunit.</text>
</comment>
<evidence type="ECO:0000313" key="13">
    <source>
        <dbReference type="Proteomes" id="UP000031184"/>
    </source>
</evidence>
<feature type="binding site" evidence="10">
    <location>
        <position position="85"/>
    </location>
    <ligand>
        <name>(6S)-5-formyl-5,6,7,8-tetrahydrofolate</name>
        <dbReference type="ChEBI" id="CHEBI:57457"/>
    </ligand>
</feature>
<dbReference type="InterPro" id="IPR027417">
    <property type="entry name" value="P-loop_NTPase"/>
</dbReference>
<dbReference type="Gene3D" id="3.40.50.300">
    <property type="entry name" value="P-loop containing nucleotide triphosphate hydrolases"/>
    <property type="match status" value="1"/>
</dbReference>
<feature type="binding site" evidence="10">
    <location>
        <position position="251"/>
    </location>
    <ligand>
        <name>K(+)</name>
        <dbReference type="ChEBI" id="CHEBI:29103"/>
    </ligand>
</feature>
<evidence type="ECO:0000256" key="10">
    <source>
        <dbReference type="HAMAP-Rule" id="MF_00379"/>
    </source>
</evidence>
<feature type="binding site" evidence="10">
    <location>
        <position position="124"/>
    </location>
    <ligand>
        <name>(6S)-5-formyl-5,6,7,8-tetrahydrofolate</name>
        <dbReference type="ChEBI" id="CHEBI:57457"/>
    </ligand>
</feature>
<keyword evidence="6 10" id="KW-0378">Hydrolase</keyword>
<comment type="function">
    <text evidence="10">Exhibits a very high intrinsic GTPase hydrolysis rate. Involved in the addition of a carboxymethylaminomethyl (cmnm) group at the wobble position (U34) of certain tRNAs, forming tRNA-cmnm(5)s(2)U34.</text>
</comment>
<dbReference type="GO" id="GO:0005525">
    <property type="term" value="F:GTP binding"/>
    <property type="evidence" value="ECO:0007669"/>
    <property type="project" value="UniProtKB-UniRule"/>
</dbReference>
<dbReference type="PANTHER" id="PTHR42714:SF2">
    <property type="entry name" value="TRNA MODIFICATION GTPASE GTPBP3, MITOCHONDRIAL"/>
    <property type="match status" value="1"/>
</dbReference>
<dbReference type="Pfam" id="PF01926">
    <property type="entry name" value="MMR_HSR1"/>
    <property type="match status" value="1"/>
</dbReference>
<dbReference type="PANTHER" id="PTHR42714">
    <property type="entry name" value="TRNA MODIFICATION GTPASE GTPBP3"/>
    <property type="match status" value="1"/>
</dbReference>
<evidence type="ECO:0000256" key="3">
    <source>
        <dbReference type="ARBA" id="ARBA00022694"/>
    </source>
</evidence>
<comment type="caution">
    <text evidence="12">The sequence shown here is derived from an EMBL/GenBank/DDBJ whole genome shotgun (WGS) entry which is preliminary data.</text>
</comment>
<protein>
    <recommendedName>
        <fullName evidence="10">tRNA modification GTPase MnmE</fullName>
        <ecNumber evidence="10">3.6.-.-</ecNumber>
    </recommendedName>
</protein>
<dbReference type="InterPro" id="IPR006073">
    <property type="entry name" value="GTP-bd"/>
</dbReference>
<dbReference type="GO" id="GO:0030488">
    <property type="term" value="P:tRNA methylation"/>
    <property type="evidence" value="ECO:0007669"/>
    <property type="project" value="TreeGrafter"/>
</dbReference>
<dbReference type="FunFam" id="3.40.50.300:FF:000494">
    <property type="entry name" value="tRNA modification GTPase MnmE"/>
    <property type="match status" value="1"/>
</dbReference>
<dbReference type="Proteomes" id="UP000031184">
    <property type="component" value="Unassembled WGS sequence"/>
</dbReference>
<dbReference type="InterPro" id="IPR027266">
    <property type="entry name" value="TrmE/GcvT-like"/>
</dbReference>
<evidence type="ECO:0000256" key="11">
    <source>
        <dbReference type="RuleBase" id="RU003313"/>
    </source>
</evidence>
<feature type="binding site" evidence="10">
    <location>
        <position position="457"/>
    </location>
    <ligand>
        <name>(6S)-5-formyl-5,6,7,8-tetrahydrofolate</name>
        <dbReference type="ChEBI" id="CHEBI:57457"/>
    </ligand>
</feature>
<dbReference type="InterPro" id="IPR018948">
    <property type="entry name" value="GTP-bd_TrmE_N"/>
</dbReference>
<dbReference type="RefSeq" id="WP_005958677.1">
    <property type="nucleotide sequence ID" value="NZ_AOJP01000015.1"/>
</dbReference>
<dbReference type="PROSITE" id="PS51709">
    <property type="entry name" value="G_TRME"/>
    <property type="match status" value="1"/>
</dbReference>
<gene>
    <name evidence="10" type="primary">mnmE</name>
    <name evidence="10" type="synonym">trmE</name>
    <name evidence="12" type="ORF">C095_12320</name>
</gene>
<dbReference type="GO" id="GO:0042802">
    <property type="term" value="F:identical protein binding"/>
    <property type="evidence" value="ECO:0007669"/>
    <property type="project" value="UniProtKB-ARBA"/>
</dbReference>
<comment type="similarity">
    <text evidence="1 10 11">Belongs to the TRAFAC class TrmE-Era-EngA-EngB-Septin-like GTPase superfamily. TrmE GTPase family.</text>
</comment>
<dbReference type="InterPro" id="IPR004520">
    <property type="entry name" value="GTPase_MnmE"/>
</dbReference>
<dbReference type="PATRIC" id="fig|1226633.4.peg.2472"/>
<organism evidence="12 13">
    <name type="scientific">Fusobacterium necrophorum subsp. funduliforme B35</name>
    <dbReference type="NCBI Taxonomy" id="1226633"/>
    <lineage>
        <taxon>Bacteria</taxon>
        <taxon>Fusobacteriati</taxon>
        <taxon>Fusobacteriota</taxon>
        <taxon>Fusobacteriia</taxon>
        <taxon>Fusobacteriales</taxon>
        <taxon>Fusobacteriaceae</taxon>
        <taxon>Fusobacterium</taxon>
    </lineage>
</organism>
<dbReference type="SUPFAM" id="SSF52540">
    <property type="entry name" value="P-loop containing nucleoside triphosphate hydrolases"/>
    <property type="match status" value="1"/>
</dbReference>
<feature type="binding site" evidence="10">
    <location>
        <position position="234"/>
    </location>
    <ligand>
        <name>Mg(2+)</name>
        <dbReference type="ChEBI" id="CHEBI:18420"/>
    </ligand>
</feature>
<feature type="binding site" evidence="10">
    <location>
        <position position="230"/>
    </location>
    <ligand>
        <name>K(+)</name>
        <dbReference type="ChEBI" id="CHEBI:29103"/>
    </ligand>
</feature>
<dbReference type="GO" id="GO:0046872">
    <property type="term" value="F:metal ion binding"/>
    <property type="evidence" value="ECO:0007669"/>
    <property type="project" value="UniProtKB-KW"/>
</dbReference>
<feature type="binding site" evidence="10">
    <location>
        <begin position="230"/>
        <end position="235"/>
    </location>
    <ligand>
        <name>GTP</name>
        <dbReference type="ChEBI" id="CHEBI:37565"/>
    </ligand>
</feature>
<dbReference type="NCBIfam" id="TIGR00450">
    <property type="entry name" value="mnmE_trmE_thdF"/>
    <property type="match status" value="1"/>
</dbReference>
<dbReference type="InterPro" id="IPR031168">
    <property type="entry name" value="G_TrmE"/>
</dbReference>
<sequence length="457" mass="51054">MLLDTIAAISTPRGEGGISIIRISGSESLNILEKIFSPKKNISVKNLRNYGIHYGYIKQGENIVDEVLVSIMKAPNTYTREDIVEINCHGGYLITEKILELVLSSGARLAEVGEFTRRAFFHGRIDLTQAEAVMDIIHGKTEKSLSVSMNQLRGDLKEKILSLKKAILDLAAHINVVLDYPEEGIEEPIPENLLNNLRKVSIEIQELISSYQKGKMIKEGVKTVIIGKPNVGKSSLLNSILREERAIVTQVAGTTRDVIEEVINIKGIPLILVDTAGIRDTTDFVENIGVMKSKEFLQKADLVLFVLDASQELSKEDREIYISLQENQKVIGILNKTDLEKKIQVSSLSKIKNWIEVSAMKCIGIEEMEEKIYQYILQEKVEENSQKLILTNIRHKAALEKTNGAIKNIFSTVEQGLPMDLMAVDIKEALDSLSEITGEISTEDVLDHIFHNFCVGK</sequence>
<feature type="binding site" evidence="10">
    <location>
        <position position="249"/>
    </location>
    <ligand>
        <name>K(+)</name>
        <dbReference type="ChEBI" id="CHEBI:29103"/>
    </ligand>
</feature>
<dbReference type="NCBIfam" id="NF003661">
    <property type="entry name" value="PRK05291.1-3"/>
    <property type="match status" value="1"/>
</dbReference>
<feature type="binding site" evidence="10">
    <location>
        <position position="22"/>
    </location>
    <ligand>
        <name>(6S)-5-formyl-5,6,7,8-tetrahydrofolate</name>
        <dbReference type="ChEBI" id="CHEBI:57457"/>
    </ligand>
</feature>
<dbReference type="GO" id="GO:0003924">
    <property type="term" value="F:GTPase activity"/>
    <property type="evidence" value="ECO:0007669"/>
    <property type="project" value="UniProtKB-UniRule"/>
</dbReference>
<keyword evidence="2 10" id="KW-0963">Cytoplasm</keyword>
<keyword evidence="8 10" id="KW-0630">Potassium</keyword>
<feature type="binding site" evidence="10">
    <location>
        <begin position="274"/>
        <end position="277"/>
    </location>
    <ligand>
        <name>GTP</name>
        <dbReference type="ChEBI" id="CHEBI:37565"/>
    </ligand>
</feature>
<dbReference type="EC" id="3.6.-.-" evidence="10"/>
<dbReference type="InterPro" id="IPR005225">
    <property type="entry name" value="Small_GTP-bd"/>
</dbReference>
<dbReference type="FunFam" id="3.30.1360.120:FF:000003">
    <property type="entry name" value="tRNA modification GTPase MnmE"/>
    <property type="match status" value="1"/>
</dbReference>
<dbReference type="Pfam" id="PF12631">
    <property type="entry name" value="MnmE_helical"/>
    <property type="match status" value="1"/>
</dbReference>
<feature type="binding site" evidence="10">
    <location>
        <position position="254"/>
    </location>
    <ligand>
        <name>K(+)</name>
        <dbReference type="ChEBI" id="CHEBI:29103"/>
    </ligand>
</feature>
<feature type="binding site" evidence="10">
    <location>
        <position position="255"/>
    </location>
    <ligand>
        <name>Mg(2+)</name>
        <dbReference type="ChEBI" id="CHEBI:18420"/>
    </ligand>
</feature>
<dbReference type="GO" id="GO:0005829">
    <property type="term" value="C:cytosol"/>
    <property type="evidence" value="ECO:0007669"/>
    <property type="project" value="TreeGrafter"/>
</dbReference>
<name>A0A017H4C7_9FUSO</name>
<evidence type="ECO:0000313" key="12">
    <source>
        <dbReference type="EMBL" id="KID48054.1"/>
    </source>
</evidence>
<evidence type="ECO:0000256" key="2">
    <source>
        <dbReference type="ARBA" id="ARBA00022490"/>
    </source>
</evidence>
<reference evidence="12 13" key="1">
    <citation type="submission" date="2013-08" db="EMBL/GenBank/DDBJ databases">
        <title>An opportunistic ruminal bacterium that causes liver abscesses in cattle.</title>
        <authorList>
            <person name="Benahmed F.H."/>
            <person name="Rasmussen M."/>
            <person name="Harbottle H."/>
            <person name="Soppet D."/>
            <person name="Nagaraja T.G."/>
            <person name="Davidson M."/>
        </authorList>
    </citation>
    <scope>NUCLEOTIDE SEQUENCE [LARGE SCALE GENOMIC DNA]</scope>
    <source>
        <strain evidence="12 13">B35</strain>
    </source>
</reference>
<dbReference type="AlphaFoldDB" id="A0A017H4C7"/>
<evidence type="ECO:0000256" key="6">
    <source>
        <dbReference type="ARBA" id="ARBA00022801"/>
    </source>
</evidence>
<comment type="subunit">
    <text evidence="10">Homodimer. Heterotetramer of two MnmE and two MnmG subunits.</text>
</comment>